<evidence type="ECO:0000256" key="1">
    <source>
        <dbReference type="SAM" id="MobiDB-lite"/>
    </source>
</evidence>
<sequence length="108" mass="11674">MPFNFSFSSSASAVVVGSGSVNGHGATKGWAYKHEAYSNDNGSGVRTTKQRLGEAPATQTKVYDARGRPLLIDHANRANRRTDLDSVRGIEDVTEDCSSTIPENSWKN</sequence>
<feature type="compositionally biased region" description="Polar residues" evidence="1">
    <location>
        <begin position="38"/>
        <end position="47"/>
    </location>
</feature>
<dbReference type="GeneID" id="87886217"/>
<reference evidence="2" key="2">
    <citation type="submission" date="2023-06" db="EMBL/GenBank/DDBJ databases">
        <authorList>
            <consortium name="Lawrence Berkeley National Laboratory"/>
            <person name="Mondo S.J."/>
            <person name="Hensen N."/>
            <person name="Bonometti L."/>
            <person name="Westerberg I."/>
            <person name="Brannstrom I.O."/>
            <person name="Guillou S."/>
            <person name="Cros-Aarteil S."/>
            <person name="Calhoun S."/>
            <person name="Haridas S."/>
            <person name="Kuo A."/>
            <person name="Pangilinan J."/>
            <person name="Riley R."/>
            <person name="Labutti K."/>
            <person name="Andreopoulos B."/>
            <person name="Lipzen A."/>
            <person name="Chen C."/>
            <person name="Yanf M."/>
            <person name="Daum C."/>
            <person name="Ng V."/>
            <person name="Clum A."/>
            <person name="Steindorff A."/>
            <person name="Ohm R."/>
            <person name="Martin F."/>
            <person name="Silar P."/>
            <person name="Natvig D."/>
            <person name="Lalanne C."/>
            <person name="Gautier V."/>
            <person name="Ament-Velasquez S.L."/>
            <person name="Kruys A."/>
            <person name="Hutchinson M.I."/>
            <person name="Powell A.J."/>
            <person name="Barry K."/>
            <person name="Miller A.N."/>
            <person name="Grigoriev I.V."/>
            <person name="Debuchy R."/>
            <person name="Gladieux P."/>
            <person name="Thoren M.H."/>
            <person name="Johannesson H."/>
        </authorList>
    </citation>
    <scope>NUCLEOTIDE SEQUENCE</scope>
    <source>
        <strain evidence="2">CBS 333.67</strain>
    </source>
</reference>
<keyword evidence="3" id="KW-1185">Reference proteome</keyword>
<dbReference type="EMBL" id="JAUDZG010000003">
    <property type="protein sequence ID" value="KAK3306274.1"/>
    <property type="molecule type" value="Genomic_DNA"/>
</dbReference>
<organism evidence="2 3">
    <name type="scientific">Chaetomium strumarium</name>
    <dbReference type="NCBI Taxonomy" id="1170767"/>
    <lineage>
        <taxon>Eukaryota</taxon>
        <taxon>Fungi</taxon>
        <taxon>Dikarya</taxon>
        <taxon>Ascomycota</taxon>
        <taxon>Pezizomycotina</taxon>
        <taxon>Sordariomycetes</taxon>
        <taxon>Sordariomycetidae</taxon>
        <taxon>Sordariales</taxon>
        <taxon>Chaetomiaceae</taxon>
        <taxon>Chaetomium</taxon>
    </lineage>
</organism>
<protein>
    <submittedName>
        <fullName evidence="2">Uncharacterized protein</fullName>
    </submittedName>
</protein>
<proteinExistence type="predicted"/>
<gene>
    <name evidence="2" type="ORF">B0T15DRAFT_500986</name>
</gene>
<evidence type="ECO:0000313" key="2">
    <source>
        <dbReference type="EMBL" id="KAK3306274.1"/>
    </source>
</evidence>
<dbReference type="Proteomes" id="UP001273166">
    <property type="component" value="Unassembled WGS sequence"/>
</dbReference>
<dbReference type="AlphaFoldDB" id="A0AAJ0M2F8"/>
<accession>A0AAJ0M2F8</accession>
<reference evidence="2" key="1">
    <citation type="journal article" date="2023" name="Mol. Phylogenet. Evol.">
        <title>Genome-scale phylogeny and comparative genomics of the fungal order Sordariales.</title>
        <authorList>
            <person name="Hensen N."/>
            <person name="Bonometti L."/>
            <person name="Westerberg I."/>
            <person name="Brannstrom I.O."/>
            <person name="Guillou S."/>
            <person name="Cros-Aarteil S."/>
            <person name="Calhoun S."/>
            <person name="Haridas S."/>
            <person name="Kuo A."/>
            <person name="Mondo S."/>
            <person name="Pangilinan J."/>
            <person name="Riley R."/>
            <person name="LaButti K."/>
            <person name="Andreopoulos B."/>
            <person name="Lipzen A."/>
            <person name="Chen C."/>
            <person name="Yan M."/>
            <person name="Daum C."/>
            <person name="Ng V."/>
            <person name="Clum A."/>
            <person name="Steindorff A."/>
            <person name="Ohm R.A."/>
            <person name="Martin F."/>
            <person name="Silar P."/>
            <person name="Natvig D.O."/>
            <person name="Lalanne C."/>
            <person name="Gautier V."/>
            <person name="Ament-Velasquez S.L."/>
            <person name="Kruys A."/>
            <person name="Hutchinson M.I."/>
            <person name="Powell A.J."/>
            <person name="Barry K."/>
            <person name="Miller A.N."/>
            <person name="Grigoriev I.V."/>
            <person name="Debuchy R."/>
            <person name="Gladieux P."/>
            <person name="Hiltunen Thoren M."/>
            <person name="Johannesson H."/>
        </authorList>
    </citation>
    <scope>NUCLEOTIDE SEQUENCE</scope>
    <source>
        <strain evidence="2">CBS 333.67</strain>
    </source>
</reference>
<comment type="caution">
    <text evidence="2">The sequence shown here is derived from an EMBL/GenBank/DDBJ whole genome shotgun (WGS) entry which is preliminary data.</text>
</comment>
<dbReference type="RefSeq" id="XP_062722054.1">
    <property type="nucleotide sequence ID" value="XM_062867388.1"/>
</dbReference>
<name>A0AAJ0M2F8_9PEZI</name>
<evidence type="ECO:0000313" key="3">
    <source>
        <dbReference type="Proteomes" id="UP001273166"/>
    </source>
</evidence>
<feature type="region of interest" description="Disordered" evidence="1">
    <location>
        <begin position="37"/>
        <end position="58"/>
    </location>
</feature>